<evidence type="ECO:0000259" key="1">
    <source>
        <dbReference type="PROSITE" id="PS51819"/>
    </source>
</evidence>
<organism evidence="2 3">
    <name type="scientific">Corynebacterium pilosum</name>
    <dbReference type="NCBI Taxonomy" id="35756"/>
    <lineage>
        <taxon>Bacteria</taxon>
        <taxon>Bacillati</taxon>
        <taxon>Actinomycetota</taxon>
        <taxon>Actinomycetes</taxon>
        <taxon>Mycobacteriales</taxon>
        <taxon>Corynebacteriaceae</taxon>
        <taxon>Corynebacterium</taxon>
    </lineage>
</organism>
<dbReference type="AlphaFoldDB" id="A0A376CMP2"/>
<sequence>MRFHAAIPILAVNSVESVHEFYTAIFGETDIEPEAGIAEWEVSAGHYVQVAEIPERAGQGAVVVGTRDVQSLVDELRARNLPVTDVEDYSFVKVAVAVDPDGNEIQFAEDVDTAED</sequence>
<evidence type="ECO:0000313" key="2">
    <source>
        <dbReference type="EMBL" id="STC69555.1"/>
    </source>
</evidence>
<proteinExistence type="predicted"/>
<dbReference type="RefSeq" id="WP_018581559.1">
    <property type="nucleotide sequence ID" value="NZ_LDYD01000005.1"/>
</dbReference>
<evidence type="ECO:0000313" key="3">
    <source>
        <dbReference type="Proteomes" id="UP000254467"/>
    </source>
</evidence>
<dbReference type="EMBL" id="UFXQ01000001">
    <property type="protein sequence ID" value="STC69555.1"/>
    <property type="molecule type" value="Genomic_DNA"/>
</dbReference>
<dbReference type="SUPFAM" id="SSF54593">
    <property type="entry name" value="Glyoxalase/Bleomycin resistance protein/Dihydroxybiphenyl dioxygenase"/>
    <property type="match status" value="1"/>
</dbReference>
<dbReference type="InterPro" id="IPR029068">
    <property type="entry name" value="Glyas_Bleomycin-R_OHBP_Dase"/>
</dbReference>
<dbReference type="Gene3D" id="3.10.180.10">
    <property type="entry name" value="2,3-Dihydroxybiphenyl 1,2-Dioxygenase, domain 1"/>
    <property type="match status" value="1"/>
</dbReference>
<accession>A0A376CMP2</accession>
<feature type="domain" description="VOC" evidence="1">
    <location>
        <begin position="2"/>
        <end position="110"/>
    </location>
</feature>
<reference evidence="2 3" key="1">
    <citation type="submission" date="2018-06" db="EMBL/GenBank/DDBJ databases">
        <authorList>
            <consortium name="Pathogen Informatics"/>
            <person name="Doyle S."/>
        </authorList>
    </citation>
    <scope>NUCLEOTIDE SEQUENCE [LARGE SCALE GENOMIC DNA]</scope>
    <source>
        <strain evidence="2 3">NCTC11862</strain>
    </source>
</reference>
<dbReference type="Proteomes" id="UP000254467">
    <property type="component" value="Unassembled WGS sequence"/>
</dbReference>
<dbReference type="PROSITE" id="PS51819">
    <property type="entry name" value="VOC"/>
    <property type="match status" value="1"/>
</dbReference>
<protein>
    <submittedName>
        <fullName evidence="2">Glyoxalase-like domain</fullName>
    </submittedName>
</protein>
<name>A0A376CMP2_9CORY</name>
<gene>
    <name evidence="2" type="ORF">NCTC11862_01350</name>
</gene>
<keyword evidence="3" id="KW-1185">Reference proteome</keyword>
<dbReference type="OrthoDB" id="2453533at2"/>
<dbReference type="STRING" id="35756.GCA_001044155_00799"/>
<dbReference type="InterPro" id="IPR037523">
    <property type="entry name" value="VOC_core"/>
</dbReference>